<keyword evidence="4 8" id="KW-0812">Transmembrane</keyword>
<reference evidence="9" key="1">
    <citation type="submission" date="2022-08" db="EMBL/GenBank/DDBJ databases">
        <authorList>
            <person name="Gutierrez-Valencia J."/>
        </authorList>
    </citation>
    <scope>NUCLEOTIDE SEQUENCE</scope>
</reference>
<evidence type="ECO:0000256" key="6">
    <source>
        <dbReference type="ARBA" id="ARBA00023136"/>
    </source>
</evidence>
<keyword evidence="5 8" id="KW-1133">Transmembrane helix</keyword>
<keyword evidence="6 8" id="KW-0472">Membrane</keyword>
<comment type="similarity">
    <text evidence="2">Belongs to the auxin efflux carrier (TC 2.A.69.1) family.</text>
</comment>
<name>A0AAV0RRD3_9ROSI</name>
<keyword evidence="3" id="KW-0813">Transport</keyword>
<accession>A0AAV0RRD3</accession>
<dbReference type="InterPro" id="IPR004776">
    <property type="entry name" value="Mem_transp_PIN-like"/>
</dbReference>
<comment type="subcellular location">
    <subcellularLocation>
        <location evidence="1">Membrane</location>
        <topology evidence="1">Multi-pass membrane protein</topology>
    </subcellularLocation>
</comment>
<proteinExistence type="inferred from homology"/>
<dbReference type="InterPro" id="IPR051107">
    <property type="entry name" value="Auxin_Efflux_Carrier"/>
</dbReference>
<evidence type="ECO:0000256" key="1">
    <source>
        <dbReference type="ARBA" id="ARBA00004141"/>
    </source>
</evidence>
<evidence type="ECO:0000256" key="4">
    <source>
        <dbReference type="ARBA" id="ARBA00022692"/>
    </source>
</evidence>
<evidence type="ECO:0000256" key="8">
    <source>
        <dbReference type="SAM" id="Phobius"/>
    </source>
</evidence>
<protein>
    <submittedName>
        <fullName evidence="9">Uncharacterized protein</fullName>
    </submittedName>
</protein>
<dbReference type="Pfam" id="PF03547">
    <property type="entry name" value="Mem_trans"/>
    <property type="match status" value="1"/>
</dbReference>
<evidence type="ECO:0000313" key="10">
    <source>
        <dbReference type="Proteomes" id="UP001154282"/>
    </source>
</evidence>
<feature type="non-terminal residue" evidence="9">
    <location>
        <position position="1"/>
    </location>
</feature>
<dbReference type="GO" id="GO:0005783">
    <property type="term" value="C:endoplasmic reticulum"/>
    <property type="evidence" value="ECO:0007669"/>
    <property type="project" value="TreeGrafter"/>
</dbReference>
<evidence type="ECO:0000256" key="2">
    <source>
        <dbReference type="ARBA" id="ARBA00009177"/>
    </source>
</evidence>
<keyword evidence="7" id="KW-0927">Auxin signaling pathway</keyword>
<dbReference type="PANTHER" id="PTHR31752:SF18">
    <property type="entry name" value="AUXIN EFFLUX CARRIER COMPONENT 1"/>
    <property type="match status" value="1"/>
</dbReference>
<dbReference type="GO" id="GO:0005886">
    <property type="term" value="C:plasma membrane"/>
    <property type="evidence" value="ECO:0007669"/>
    <property type="project" value="TreeGrafter"/>
</dbReference>
<evidence type="ECO:0000256" key="7">
    <source>
        <dbReference type="ARBA" id="ARBA00023294"/>
    </source>
</evidence>
<feature type="transmembrane region" description="Helical" evidence="8">
    <location>
        <begin position="100"/>
        <end position="122"/>
    </location>
</feature>
<dbReference type="PANTHER" id="PTHR31752">
    <property type="entry name" value="AUXIN EFFLUX CARRIER COMPONENT 1B-RELATED"/>
    <property type="match status" value="1"/>
</dbReference>
<gene>
    <name evidence="9" type="ORF">LITE_LOCUS49391</name>
</gene>
<sequence>VAAAEQCADINRFVAVFAVPLLSFTFFASNNLYRMNYRFLAADTIQKASLLLSKTPLLRRRCLLLLLVGLGDHALLPLHPPQHPGRRDPAPRRHVQRLHLPLMVQIVVLQSIVWYTILLALFEYRAAVPFIADQFPAPGTAARISSVRVDPDMVSLSSSSGGQHR</sequence>
<keyword evidence="10" id="KW-1185">Reference proteome</keyword>
<feature type="transmembrane region" description="Helical" evidence="8">
    <location>
        <begin position="13"/>
        <end position="33"/>
    </location>
</feature>
<dbReference type="GO" id="GO:0010329">
    <property type="term" value="F:auxin efflux transmembrane transporter activity"/>
    <property type="evidence" value="ECO:0007669"/>
    <property type="project" value="TreeGrafter"/>
</dbReference>
<evidence type="ECO:0000313" key="9">
    <source>
        <dbReference type="EMBL" id="CAI0559811.1"/>
    </source>
</evidence>
<evidence type="ECO:0000256" key="3">
    <source>
        <dbReference type="ARBA" id="ARBA00022448"/>
    </source>
</evidence>
<dbReference type="Proteomes" id="UP001154282">
    <property type="component" value="Unassembled WGS sequence"/>
</dbReference>
<organism evidence="9 10">
    <name type="scientific">Linum tenue</name>
    <dbReference type="NCBI Taxonomy" id="586396"/>
    <lineage>
        <taxon>Eukaryota</taxon>
        <taxon>Viridiplantae</taxon>
        <taxon>Streptophyta</taxon>
        <taxon>Embryophyta</taxon>
        <taxon>Tracheophyta</taxon>
        <taxon>Spermatophyta</taxon>
        <taxon>Magnoliopsida</taxon>
        <taxon>eudicotyledons</taxon>
        <taxon>Gunneridae</taxon>
        <taxon>Pentapetalae</taxon>
        <taxon>rosids</taxon>
        <taxon>fabids</taxon>
        <taxon>Malpighiales</taxon>
        <taxon>Linaceae</taxon>
        <taxon>Linum</taxon>
    </lineage>
</organism>
<dbReference type="GO" id="GO:0009926">
    <property type="term" value="P:auxin polar transport"/>
    <property type="evidence" value="ECO:0007669"/>
    <property type="project" value="TreeGrafter"/>
</dbReference>
<evidence type="ECO:0000256" key="5">
    <source>
        <dbReference type="ARBA" id="ARBA00022989"/>
    </source>
</evidence>
<dbReference type="EMBL" id="CAMGYJ010000011">
    <property type="protein sequence ID" value="CAI0559811.1"/>
    <property type="molecule type" value="Genomic_DNA"/>
</dbReference>
<comment type="caution">
    <text evidence="9">The sequence shown here is derived from an EMBL/GenBank/DDBJ whole genome shotgun (WGS) entry which is preliminary data.</text>
</comment>
<dbReference type="GO" id="GO:0009734">
    <property type="term" value="P:auxin-activated signaling pathway"/>
    <property type="evidence" value="ECO:0007669"/>
    <property type="project" value="UniProtKB-KW"/>
</dbReference>
<dbReference type="AlphaFoldDB" id="A0AAV0RRD3"/>